<name>A0A5M8PDP7_9LECA</name>
<gene>
    <name evidence="1" type="ORF">FRX48_09182</name>
</gene>
<organism evidence="1 2">
    <name type="scientific">Lasallia pustulata</name>
    <dbReference type="NCBI Taxonomy" id="136370"/>
    <lineage>
        <taxon>Eukaryota</taxon>
        <taxon>Fungi</taxon>
        <taxon>Dikarya</taxon>
        <taxon>Ascomycota</taxon>
        <taxon>Pezizomycotina</taxon>
        <taxon>Lecanoromycetes</taxon>
        <taxon>OSLEUM clade</taxon>
        <taxon>Umbilicariomycetidae</taxon>
        <taxon>Umbilicariales</taxon>
        <taxon>Umbilicariaceae</taxon>
        <taxon>Lasallia</taxon>
    </lineage>
</organism>
<proteinExistence type="predicted"/>
<evidence type="ECO:0000313" key="1">
    <source>
        <dbReference type="EMBL" id="KAA6407116.1"/>
    </source>
</evidence>
<dbReference type="AlphaFoldDB" id="A0A5M8PDP7"/>
<reference evidence="1 2" key="1">
    <citation type="submission" date="2019-09" db="EMBL/GenBank/DDBJ databases">
        <title>The hologenome of the rock-dwelling lichen Lasallia pustulata.</title>
        <authorList>
            <person name="Greshake Tzovaras B."/>
            <person name="Segers F."/>
            <person name="Bicker A."/>
            <person name="Dal Grande F."/>
            <person name="Otte J."/>
            <person name="Hankeln T."/>
            <person name="Schmitt I."/>
            <person name="Ebersberger I."/>
        </authorList>
    </citation>
    <scope>NUCLEOTIDE SEQUENCE [LARGE SCALE GENOMIC DNA]</scope>
    <source>
        <strain evidence="1">A1-1</strain>
    </source>
</reference>
<accession>A0A5M8PDP7</accession>
<dbReference type="Proteomes" id="UP000324767">
    <property type="component" value="Unassembled WGS sequence"/>
</dbReference>
<evidence type="ECO:0000313" key="2">
    <source>
        <dbReference type="Proteomes" id="UP000324767"/>
    </source>
</evidence>
<comment type="caution">
    <text evidence="1">The sequence shown here is derived from an EMBL/GenBank/DDBJ whole genome shotgun (WGS) entry which is preliminary data.</text>
</comment>
<dbReference type="EMBL" id="VXIT01000020">
    <property type="protein sequence ID" value="KAA6407116.1"/>
    <property type="molecule type" value="Genomic_DNA"/>
</dbReference>
<protein>
    <submittedName>
        <fullName evidence="1">Uncharacterized protein</fullName>
    </submittedName>
</protein>
<sequence length="74" mass="7768">MGLLAAESTSTATLISPIRTVGLYQSDVQHLYLPADVCATACSHGSLAPMSIWAARGRRPFESGPPGLVMPIVE</sequence>